<sequence>MKTLFLDTTILADRYLANTERQRQIRQQLNGKSLTTSNYVIGELKNSFLKNSITLHTLLLEEATVEDALARLGQRCFSTRQFDRVLKVFAYLAKKVGYDKEELLERLDILIEDEFEILFIDGIDEVIDECQCIRAHATPVKEGKRWILDLGCRQQPQPSCDIEAFYAKCREELASLTQIAEAERSINVDNLTGMLSGQKSKYGRNCWSVGDAIICAEVPADQWIYTSNLKDYGPLSRHLGKKLWREGTAHPPSSRDSM</sequence>
<organism evidence="1 2">
    <name type="scientific">Laceyella tengchongensis</name>
    <dbReference type="NCBI Taxonomy" id="574699"/>
    <lineage>
        <taxon>Bacteria</taxon>
        <taxon>Bacillati</taxon>
        <taxon>Bacillota</taxon>
        <taxon>Bacilli</taxon>
        <taxon>Bacillales</taxon>
        <taxon>Thermoactinomycetaceae</taxon>
        <taxon>Laceyella</taxon>
    </lineage>
</organism>
<dbReference type="Proteomes" id="UP001157946">
    <property type="component" value="Unassembled WGS sequence"/>
</dbReference>
<gene>
    <name evidence="1" type="ORF">SAMN06265361_10127</name>
</gene>
<protein>
    <recommendedName>
        <fullName evidence="3">PIN domain-containing protein</fullName>
    </recommendedName>
</protein>
<reference evidence="1" key="1">
    <citation type="submission" date="2017-05" db="EMBL/GenBank/DDBJ databases">
        <authorList>
            <person name="Varghese N."/>
            <person name="Submissions S."/>
        </authorList>
    </citation>
    <scope>NUCLEOTIDE SEQUENCE</scope>
    <source>
        <strain evidence="1">DSM 45262</strain>
    </source>
</reference>
<evidence type="ECO:0008006" key="3">
    <source>
        <dbReference type="Google" id="ProtNLM"/>
    </source>
</evidence>
<keyword evidence="2" id="KW-1185">Reference proteome</keyword>
<dbReference type="EMBL" id="FXTU01000001">
    <property type="protein sequence ID" value="SMP00249.1"/>
    <property type="molecule type" value="Genomic_DNA"/>
</dbReference>
<evidence type="ECO:0000313" key="1">
    <source>
        <dbReference type="EMBL" id="SMP00249.1"/>
    </source>
</evidence>
<evidence type="ECO:0000313" key="2">
    <source>
        <dbReference type="Proteomes" id="UP001157946"/>
    </source>
</evidence>
<proteinExistence type="predicted"/>
<name>A0AA45WI70_9BACL</name>
<dbReference type="AlphaFoldDB" id="A0AA45WI70"/>
<dbReference type="RefSeq" id="WP_284723789.1">
    <property type="nucleotide sequence ID" value="NZ_FXTU01000001.1"/>
</dbReference>
<comment type="caution">
    <text evidence="1">The sequence shown here is derived from an EMBL/GenBank/DDBJ whole genome shotgun (WGS) entry which is preliminary data.</text>
</comment>
<accession>A0AA45WI70</accession>